<dbReference type="AlphaFoldDB" id="A0A7Y9X8U6"/>
<name>A0A7Y9X8U6_9ACTN</name>
<sequence>MLFPAGDTLARPPLLGTLPLFVRHQVRAHPPHPVTVHAPPQLGQPYYAVLSHRLPAA</sequence>
<dbReference type="RefSeq" id="WP_158069266.1">
    <property type="nucleotide sequence ID" value="NZ_JACCHL010000001.1"/>
</dbReference>
<evidence type="ECO:0000313" key="1">
    <source>
        <dbReference type="EMBL" id="NYH51336.1"/>
    </source>
</evidence>
<dbReference type="EMBL" id="JACCHL010000001">
    <property type="protein sequence ID" value="NYH51336.1"/>
    <property type="molecule type" value="Genomic_DNA"/>
</dbReference>
<gene>
    <name evidence="1" type="ORF">HNR06_000925</name>
</gene>
<organism evidence="1 2">
    <name type="scientific">Nocardiopsis sinuspersici</name>
    <dbReference type="NCBI Taxonomy" id="501010"/>
    <lineage>
        <taxon>Bacteria</taxon>
        <taxon>Bacillati</taxon>
        <taxon>Actinomycetota</taxon>
        <taxon>Actinomycetes</taxon>
        <taxon>Streptosporangiales</taxon>
        <taxon>Nocardiopsidaceae</taxon>
        <taxon>Nocardiopsis</taxon>
    </lineage>
</organism>
<comment type="caution">
    <text evidence="1">The sequence shown here is derived from an EMBL/GenBank/DDBJ whole genome shotgun (WGS) entry which is preliminary data.</text>
</comment>
<reference evidence="1 2" key="1">
    <citation type="submission" date="2020-07" db="EMBL/GenBank/DDBJ databases">
        <title>Sequencing the genomes of 1000 actinobacteria strains.</title>
        <authorList>
            <person name="Klenk H.-P."/>
        </authorList>
    </citation>
    <scope>NUCLEOTIDE SEQUENCE [LARGE SCALE GENOMIC DNA]</scope>
    <source>
        <strain evidence="1 2">DSM 45278</strain>
    </source>
</reference>
<accession>A0A7Y9X8U6</accession>
<protein>
    <submittedName>
        <fullName evidence="1">Uncharacterized protein</fullName>
    </submittedName>
</protein>
<dbReference type="Proteomes" id="UP000584931">
    <property type="component" value="Unassembled WGS sequence"/>
</dbReference>
<evidence type="ECO:0000313" key="2">
    <source>
        <dbReference type="Proteomes" id="UP000584931"/>
    </source>
</evidence>
<proteinExistence type="predicted"/>